<organism evidence="2">
    <name type="scientific">Arundo donax</name>
    <name type="common">Giant reed</name>
    <name type="synonym">Donax arundinaceus</name>
    <dbReference type="NCBI Taxonomy" id="35708"/>
    <lineage>
        <taxon>Eukaryota</taxon>
        <taxon>Viridiplantae</taxon>
        <taxon>Streptophyta</taxon>
        <taxon>Embryophyta</taxon>
        <taxon>Tracheophyta</taxon>
        <taxon>Spermatophyta</taxon>
        <taxon>Magnoliopsida</taxon>
        <taxon>Liliopsida</taxon>
        <taxon>Poales</taxon>
        <taxon>Poaceae</taxon>
        <taxon>PACMAD clade</taxon>
        <taxon>Arundinoideae</taxon>
        <taxon>Arundineae</taxon>
        <taxon>Arundo</taxon>
    </lineage>
</organism>
<feature type="region of interest" description="Disordered" evidence="1">
    <location>
        <begin position="1"/>
        <end position="58"/>
    </location>
</feature>
<reference evidence="2" key="2">
    <citation type="journal article" date="2015" name="Data Brief">
        <title>Shoot transcriptome of the giant reed, Arundo donax.</title>
        <authorList>
            <person name="Barrero R.A."/>
            <person name="Guerrero F.D."/>
            <person name="Moolhuijzen P."/>
            <person name="Goolsby J.A."/>
            <person name="Tidwell J."/>
            <person name="Bellgard S.E."/>
            <person name="Bellgard M.I."/>
        </authorList>
    </citation>
    <scope>NUCLEOTIDE SEQUENCE</scope>
    <source>
        <tissue evidence="2">Shoot tissue taken approximately 20 cm above the soil surface</tissue>
    </source>
</reference>
<accession>A0A0A9D412</accession>
<feature type="compositionally biased region" description="Low complexity" evidence="1">
    <location>
        <begin position="1"/>
        <end position="12"/>
    </location>
</feature>
<feature type="compositionally biased region" description="Basic residues" evidence="1">
    <location>
        <begin position="13"/>
        <end position="31"/>
    </location>
</feature>
<evidence type="ECO:0000313" key="2">
    <source>
        <dbReference type="EMBL" id="JAD82531.1"/>
    </source>
</evidence>
<feature type="compositionally biased region" description="Basic residues" evidence="1">
    <location>
        <begin position="40"/>
        <end position="58"/>
    </location>
</feature>
<dbReference type="EMBL" id="GBRH01215364">
    <property type="protein sequence ID" value="JAD82531.1"/>
    <property type="molecule type" value="Transcribed_RNA"/>
</dbReference>
<name>A0A0A9D412_ARUDO</name>
<dbReference type="AlphaFoldDB" id="A0A0A9D412"/>
<proteinExistence type="predicted"/>
<sequence length="120" mass="13991">MTGCCAGCTTRRTSGRRCSSTRRRRRWRPQIRTRCPTGKRGPRSRRSTTTRSRSWRRCRRSRAWGRRRRAQSYPRRRCRKWTVSASAPTIGSRGSTSTTCRESARCRGTTDSTDPCSCRR</sequence>
<evidence type="ECO:0000256" key="1">
    <source>
        <dbReference type="SAM" id="MobiDB-lite"/>
    </source>
</evidence>
<reference evidence="2" key="1">
    <citation type="submission" date="2014-09" db="EMBL/GenBank/DDBJ databases">
        <authorList>
            <person name="Magalhaes I.L.F."/>
            <person name="Oliveira U."/>
            <person name="Santos F.R."/>
            <person name="Vidigal T.H.D.A."/>
            <person name="Brescovit A.D."/>
            <person name="Santos A.J."/>
        </authorList>
    </citation>
    <scope>NUCLEOTIDE SEQUENCE</scope>
    <source>
        <tissue evidence="2">Shoot tissue taken approximately 20 cm above the soil surface</tissue>
    </source>
</reference>
<protein>
    <submittedName>
        <fullName evidence="2">Uncharacterized protein</fullName>
    </submittedName>
</protein>